<dbReference type="AlphaFoldDB" id="E6WU44"/>
<accession>E6WU44</accession>
<proteinExistence type="predicted"/>
<dbReference type="Proteomes" id="UP000008632">
    <property type="component" value="Chromosome"/>
</dbReference>
<evidence type="ECO:0008006" key="5">
    <source>
        <dbReference type="Google" id="ProtNLM"/>
    </source>
</evidence>
<sequence length="229" mass="24798">MRFQQRKAVVCLISIIALSGCQPNASPASTSAQAEHPAAPQPSPAAAHVTYDGPFGLRMGLSPAEAKAAIPSLEESDQGQGIYRASSVPVPHPDFESYSLLFSQKSGLCKIVAIGKDIQSGDTGYEVRSAFDALDKAITSKYGKGKKYDFTSERYDSPEFWMMHLLKKNRTLAKLWSTEEGSNLTSNLDSIALEAGATDMSTGYLVMRYEFQNMPDCVAEGEAEKNKGL</sequence>
<dbReference type="EMBL" id="CP002446">
    <property type="protein sequence ID" value="ADV27764.1"/>
    <property type="molecule type" value="Genomic_DNA"/>
</dbReference>
<gene>
    <name evidence="3" type="ordered locus">Psesu_1925</name>
</gene>
<dbReference type="HOGENOM" id="CLU_061765_1_0_6"/>
<dbReference type="RefSeq" id="WP_013535592.1">
    <property type="nucleotide sequence ID" value="NC_014924.1"/>
</dbReference>
<keyword evidence="2" id="KW-0732">Signal</keyword>
<dbReference type="PROSITE" id="PS51257">
    <property type="entry name" value="PROKAR_LIPOPROTEIN"/>
    <property type="match status" value="1"/>
</dbReference>
<dbReference type="KEGG" id="psu:Psesu_1925"/>
<feature type="compositionally biased region" description="Low complexity" evidence="1">
    <location>
        <begin position="31"/>
        <end position="46"/>
    </location>
</feature>
<evidence type="ECO:0000313" key="3">
    <source>
        <dbReference type="EMBL" id="ADV27764.1"/>
    </source>
</evidence>
<protein>
    <recommendedName>
        <fullName evidence="5">Lipoprotein</fullName>
    </recommendedName>
</protein>
<evidence type="ECO:0000256" key="2">
    <source>
        <dbReference type="SAM" id="SignalP"/>
    </source>
</evidence>
<dbReference type="OrthoDB" id="8859045at2"/>
<keyword evidence="4" id="KW-1185">Reference proteome</keyword>
<organism evidence="3 4">
    <name type="scientific">Pseudoxanthomonas suwonensis (strain 11-1)</name>
    <dbReference type="NCBI Taxonomy" id="743721"/>
    <lineage>
        <taxon>Bacteria</taxon>
        <taxon>Pseudomonadati</taxon>
        <taxon>Pseudomonadota</taxon>
        <taxon>Gammaproteobacteria</taxon>
        <taxon>Lysobacterales</taxon>
        <taxon>Lysobacteraceae</taxon>
        <taxon>Pseudoxanthomonas</taxon>
    </lineage>
</organism>
<feature type="signal peptide" evidence="2">
    <location>
        <begin position="1"/>
        <end position="25"/>
    </location>
</feature>
<evidence type="ECO:0000256" key="1">
    <source>
        <dbReference type="SAM" id="MobiDB-lite"/>
    </source>
</evidence>
<evidence type="ECO:0000313" key="4">
    <source>
        <dbReference type="Proteomes" id="UP000008632"/>
    </source>
</evidence>
<feature type="region of interest" description="Disordered" evidence="1">
    <location>
        <begin position="26"/>
        <end position="46"/>
    </location>
</feature>
<reference evidence="3 4" key="1">
    <citation type="submission" date="2011-01" db="EMBL/GenBank/DDBJ databases">
        <title>Complete sequence of Pseudoxanthomonas suwonensis 11-1.</title>
        <authorList>
            <consortium name="US DOE Joint Genome Institute"/>
            <person name="Lucas S."/>
            <person name="Copeland A."/>
            <person name="Lapidus A."/>
            <person name="Cheng J.-F."/>
            <person name="Goodwin L."/>
            <person name="Pitluck S."/>
            <person name="Teshima H."/>
            <person name="Detter J.C."/>
            <person name="Han C."/>
            <person name="Tapia R."/>
            <person name="Land M."/>
            <person name="Hauser L."/>
            <person name="Kyrpides N."/>
            <person name="Ivanova N."/>
            <person name="Ovchinnikova G."/>
            <person name="Siebers A.K."/>
            <person name="Allgaier M."/>
            <person name="Thelen M.P."/>
            <person name="Hugenholtz P."/>
            <person name="Gladden J."/>
            <person name="Woyke T."/>
        </authorList>
    </citation>
    <scope>NUCLEOTIDE SEQUENCE [LARGE SCALE GENOMIC DNA]</scope>
    <source>
        <strain evidence="4">11-1</strain>
    </source>
</reference>
<name>E6WU44_PSEUU</name>
<dbReference type="eggNOG" id="ENOG5032UA8">
    <property type="taxonomic scope" value="Bacteria"/>
</dbReference>
<feature type="chain" id="PRO_5003215101" description="Lipoprotein" evidence="2">
    <location>
        <begin position="26"/>
        <end position="229"/>
    </location>
</feature>